<protein>
    <submittedName>
        <fullName evidence="4">Tungstate transport system substrate-binding protein</fullName>
    </submittedName>
</protein>
<dbReference type="InterPro" id="IPR052738">
    <property type="entry name" value="ABC-Tungstate_binding"/>
</dbReference>
<feature type="region of interest" description="Disordered" evidence="1">
    <location>
        <begin position="21"/>
        <end position="49"/>
    </location>
</feature>
<dbReference type="InterPro" id="IPR024370">
    <property type="entry name" value="PBP_domain"/>
</dbReference>
<proteinExistence type="predicted"/>
<dbReference type="Proteomes" id="UP000295711">
    <property type="component" value="Unassembled WGS sequence"/>
</dbReference>
<feature type="signal peptide" evidence="2">
    <location>
        <begin position="1"/>
        <end position="19"/>
    </location>
</feature>
<name>A0A4R2LLJ5_9FIRM</name>
<dbReference type="Gene3D" id="3.40.190.10">
    <property type="entry name" value="Periplasmic binding protein-like II"/>
    <property type="match status" value="2"/>
</dbReference>
<keyword evidence="2" id="KW-0732">Signal</keyword>
<feature type="domain" description="PBP" evidence="3">
    <location>
        <begin position="49"/>
        <end position="282"/>
    </location>
</feature>
<dbReference type="Pfam" id="PF12849">
    <property type="entry name" value="PBP_like_2"/>
    <property type="match status" value="1"/>
</dbReference>
<dbReference type="PANTHER" id="PTHR37945:SF1">
    <property type="entry name" value="EXTRACELLULAR TUNGSTATE BINDING PROTEIN"/>
    <property type="match status" value="1"/>
</dbReference>
<dbReference type="EMBL" id="SLXA01000001">
    <property type="protein sequence ID" value="TCO86577.1"/>
    <property type="molecule type" value="Genomic_DNA"/>
</dbReference>
<comment type="caution">
    <text evidence="4">The sequence shown here is derived from an EMBL/GenBank/DDBJ whole genome shotgun (WGS) entry which is preliminary data.</text>
</comment>
<organism evidence="4 5">
    <name type="scientific">Frisingicoccus caecimuris</name>
    <dbReference type="NCBI Taxonomy" id="1796636"/>
    <lineage>
        <taxon>Bacteria</taxon>
        <taxon>Bacillati</taxon>
        <taxon>Bacillota</taxon>
        <taxon>Clostridia</taxon>
        <taxon>Lachnospirales</taxon>
        <taxon>Lachnospiraceae</taxon>
        <taxon>Frisingicoccus</taxon>
    </lineage>
</organism>
<dbReference type="AlphaFoldDB" id="A0A4R2LLJ5"/>
<evidence type="ECO:0000313" key="5">
    <source>
        <dbReference type="Proteomes" id="UP000295711"/>
    </source>
</evidence>
<evidence type="ECO:0000256" key="1">
    <source>
        <dbReference type="SAM" id="MobiDB-lite"/>
    </source>
</evidence>
<dbReference type="SUPFAM" id="SSF53850">
    <property type="entry name" value="Periplasmic binding protein-like II"/>
    <property type="match status" value="1"/>
</dbReference>
<dbReference type="RefSeq" id="WP_165873261.1">
    <property type="nucleotide sequence ID" value="NZ_JANKAQ010000002.1"/>
</dbReference>
<evidence type="ECO:0000259" key="3">
    <source>
        <dbReference type="Pfam" id="PF12849"/>
    </source>
</evidence>
<sequence>MKKIWLVLCICALMLCACSKTTGGSNETEADTKATAAESTETESVGAEAAEDKGTLILATTTSTKDSGLLDEILPVFEEATGYSVDVVSVGSGEAMKMGENGEADVLLVHSPAAEKAFVEAGHADEDGRKDVMYNDFVLIGPKADPAGIYAEAANDAVKAFQILSDTESTFISRSDDSGTHKKELSIWEKCGIEPDGDWYVEAGAGMGAVLEMANETLAYTLSDRATWLNLALDEDLMIVCEKDESGILYNQYGVICVNPEKNDGINHEGAKAFQNWIVSEETQTLIGEYGVEKYGAPLFTPNAQ</sequence>
<feature type="compositionally biased region" description="Low complexity" evidence="1">
    <location>
        <begin position="33"/>
        <end position="48"/>
    </location>
</feature>
<reference evidence="4 5" key="1">
    <citation type="submission" date="2019-03" db="EMBL/GenBank/DDBJ databases">
        <title>Genomic Encyclopedia of Type Strains, Phase IV (KMG-IV): sequencing the most valuable type-strain genomes for metagenomic binning, comparative biology and taxonomic classification.</title>
        <authorList>
            <person name="Goeker M."/>
        </authorList>
    </citation>
    <scope>NUCLEOTIDE SEQUENCE [LARGE SCALE GENOMIC DNA]</scope>
    <source>
        <strain evidence="4 5">DSM 28559</strain>
    </source>
</reference>
<evidence type="ECO:0000256" key="2">
    <source>
        <dbReference type="SAM" id="SignalP"/>
    </source>
</evidence>
<dbReference type="PROSITE" id="PS51257">
    <property type="entry name" value="PROKAR_LIPOPROTEIN"/>
    <property type="match status" value="1"/>
</dbReference>
<accession>A0A4R2LLJ5</accession>
<gene>
    <name evidence="4" type="ORF">EV212_101370</name>
</gene>
<evidence type="ECO:0000313" key="4">
    <source>
        <dbReference type="EMBL" id="TCO86577.1"/>
    </source>
</evidence>
<dbReference type="PANTHER" id="PTHR37945">
    <property type="entry name" value="EXTRACELLULAR TUNGSTATE BINDING PROTEIN"/>
    <property type="match status" value="1"/>
</dbReference>
<feature type="chain" id="PRO_5039398572" evidence="2">
    <location>
        <begin position="20"/>
        <end position="305"/>
    </location>
</feature>
<keyword evidence="5" id="KW-1185">Reference proteome</keyword>